<keyword evidence="3 5" id="KW-1133">Transmembrane helix</keyword>
<evidence type="ECO:0000256" key="5">
    <source>
        <dbReference type="SAM" id="Phobius"/>
    </source>
</evidence>
<dbReference type="EMBL" id="CP051774">
    <property type="protein sequence ID" value="QJE98617.1"/>
    <property type="molecule type" value="Genomic_DNA"/>
</dbReference>
<protein>
    <submittedName>
        <fullName evidence="6">DUF1656 domain-containing protein</fullName>
    </submittedName>
</protein>
<dbReference type="AlphaFoldDB" id="A0A858RNM5"/>
<keyword evidence="1" id="KW-1003">Cell membrane</keyword>
<evidence type="ECO:0000313" key="6">
    <source>
        <dbReference type="EMBL" id="QJE98617.1"/>
    </source>
</evidence>
<evidence type="ECO:0000256" key="3">
    <source>
        <dbReference type="ARBA" id="ARBA00022989"/>
    </source>
</evidence>
<reference evidence="6 7" key="1">
    <citation type="submission" date="2020-04" db="EMBL/GenBank/DDBJ databases">
        <title>Luteolibacter sp. G-1-1-1 isolated from soil.</title>
        <authorList>
            <person name="Dahal R.H."/>
        </authorList>
    </citation>
    <scope>NUCLEOTIDE SEQUENCE [LARGE SCALE GENOMIC DNA]</scope>
    <source>
        <strain evidence="6 7">G-1-1-1</strain>
    </source>
</reference>
<sequence length="64" mass="7596">MESEIFGIYFSSIVPRFLLCLALWIPLHQIFAVLRIQRWVYFPALFHLSIFLILLAGLTFLWNP</sequence>
<evidence type="ECO:0000313" key="7">
    <source>
        <dbReference type="Proteomes" id="UP000501812"/>
    </source>
</evidence>
<dbReference type="RefSeq" id="WP_169457104.1">
    <property type="nucleotide sequence ID" value="NZ_CP051774.1"/>
</dbReference>
<proteinExistence type="predicted"/>
<name>A0A858RNM5_9BACT</name>
<evidence type="ECO:0000256" key="2">
    <source>
        <dbReference type="ARBA" id="ARBA00022692"/>
    </source>
</evidence>
<keyword evidence="2 5" id="KW-0812">Transmembrane</keyword>
<dbReference type="InterPro" id="IPR012451">
    <property type="entry name" value="DUF1656"/>
</dbReference>
<keyword evidence="4 5" id="KW-0472">Membrane</keyword>
<dbReference type="Pfam" id="PF07869">
    <property type="entry name" value="DUF1656"/>
    <property type="match status" value="1"/>
</dbReference>
<feature type="transmembrane region" description="Helical" evidence="5">
    <location>
        <begin position="39"/>
        <end position="62"/>
    </location>
</feature>
<keyword evidence="7" id="KW-1185">Reference proteome</keyword>
<dbReference type="Proteomes" id="UP000501812">
    <property type="component" value="Chromosome"/>
</dbReference>
<accession>A0A858RNM5</accession>
<feature type="transmembrane region" description="Helical" evidence="5">
    <location>
        <begin position="6"/>
        <end position="27"/>
    </location>
</feature>
<evidence type="ECO:0000256" key="4">
    <source>
        <dbReference type="ARBA" id="ARBA00023136"/>
    </source>
</evidence>
<evidence type="ECO:0000256" key="1">
    <source>
        <dbReference type="ARBA" id="ARBA00022475"/>
    </source>
</evidence>
<organism evidence="6 7">
    <name type="scientific">Luteolibacter luteus</name>
    <dbReference type="NCBI Taxonomy" id="2728835"/>
    <lineage>
        <taxon>Bacteria</taxon>
        <taxon>Pseudomonadati</taxon>
        <taxon>Verrucomicrobiota</taxon>
        <taxon>Verrucomicrobiia</taxon>
        <taxon>Verrucomicrobiales</taxon>
        <taxon>Verrucomicrobiaceae</taxon>
        <taxon>Luteolibacter</taxon>
    </lineage>
</organism>
<dbReference type="KEGG" id="luo:HHL09_23475"/>
<gene>
    <name evidence="6" type="ORF">HHL09_23475</name>
</gene>